<evidence type="ECO:0000313" key="2">
    <source>
        <dbReference type="Proteomes" id="UP001183006"/>
    </source>
</evidence>
<gene>
    <name evidence="1" type="ORF">RE476_03780</name>
</gene>
<reference evidence="1" key="1">
    <citation type="submission" date="2023-08" db="EMBL/GenBank/DDBJ databases">
        <title>Methanolobus mangrovi sp. nov. and Methanolobus sediminis sp. nov, two novel methylotrophic methanogens isolated from mangrove sediments in China.</title>
        <authorList>
            <person name="Zhou J."/>
        </authorList>
    </citation>
    <scope>NUCLEOTIDE SEQUENCE</scope>
    <source>
        <strain evidence="1">FTZ2</strain>
    </source>
</reference>
<name>A0AA51UGW1_9EURY</name>
<dbReference type="AlphaFoldDB" id="A0AA51UGW1"/>
<dbReference type="RefSeq" id="WP_309309071.1">
    <property type="nucleotide sequence ID" value="NZ_CP133594.1"/>
</dbReference>
<dbReference type="EMBL" id="CP133594">
    <property type="protein sequence ID" value="WMW22956.1"/>
    <property type="molecule type" value="Genomic_DNA"/>
</dbReference>
<organism evidence="1 2">
    <name type="scientific">Methanolobus mangrovi</name>
    <dbReference type="NCBI Taxonomy" id="3072977"/>
    <lineage>
        <taxon>Archaea</taxon>
        <taxon>Methanobacteriati</taxon>
        <taxon>Methanobacteriota</taxon>
        <taxon>Stenosarchaea group</taxon>
        <taxon>Methanomicrobia</taxon>
        <taxon>Methanosarcinales</taxon>
        <taxon>Methanosarcinaceae</taxon>
        <taxon>Methanolobus</taxon>
    </lineage>
</organism>
<dbReference type="GeneID" id="84229231"/>
<proteinExistence type="predicted"/>
<sequence length="239" mass="27576">MADNNNDLRTMIYSLQNKTIELLYNAQNETKANVREINSHLGDIIPSASRQSLFLFPFTDSVNLNYPINVTKEIFLNQIIQIESNNYPIISVDYDSILRFIDNMETYDAFKISEHIKTEYLQNDGHILKRIKSDCRRLIPVSHNSSSEVLDIRNKTVIKLKALKNTTQSLSCLESLGKLVDITLNATSPSKAKGIKIQPGQSHIDENMRLYYFKNRNIRLIFNDPENTERIIHALEIPY</sequence>
<accession>A0AA51UGW1</accession>
<evidence type="ECO:0000313" key="1">
    <source>
        <dbReference type="EMBL" id="WMW22956.1"/>
    </source>
</evidence>
<dbReference type="Proteomes" id="UP001183006">
    <property type="component" value="Chromosome"/>
</dbReference>
<keyword evidence="2" id="KW-1185">Reference proteome</keyword>
<protein>
    <submittedName>
        <fullName evidence="1">Uncharacterized protein</fullName>
    </submittedName>
</protein>
<dbReference type="KEGG" id="mmav:RE476_03780"/>